<protein>
    <submittedName>
        <fullName evidence="2">Uncharacterized protein</fullName>
    </submittedName>
</protein>
<feature type="region of interest" description="Disordered" evidence="1">
    <location>
        <begin position="167"/>
        <end position="220"/>
    </location>
</feature>
<gene>
    <name evidence="2" type="ORF">MATL_G00084820</name>
</gene>
<reference evidence="2" key="1">
    <citation type="submission" date="2021-01" db="EMBL/GenBank/DDBJ databases">
        <authorList>
            <person name="Zahm M."/>
            <person name="Roques C."/>
            <person name="Cabau C."/>
            <person name="Klopp C."/>
            <person name="Donnadieu C."/>
            <person name="Jouanno E."/>
            <person name="Lampietro C."/>
            <person name="Louis A."/>
            <person name="Herpin A."/>
            <person name="Echchiki A."/>
            <person name="Berthelot C."/>
            <person name="Parey E."/>
            <person name="Roest-Crollius H."/>
            <person name="Braasch I."/>
            <person name="Postlethwait J."/>
            <person name="Bobe J."/>
            <person name="Montfort J."/>
            <person name="Bouchez O."/>
            <person name="Begum T."/>
            <person name="Mejri S."/>
            <person name="Adams A."/>
            <person name="Chen W.-J."/>
            <person name="Guiguen Y."/>
        </authorList>
    </citation>
    <scope>NUCLEOTIDE SEQUENCE</scope>
    <source>
        <strain evidence="2">YG-15Mar2019-1</strain>
        <tissue evidence="2">Brain</tissue>
    </source>
</reference>
<evidence type="ECO:0000313" key="3">
    <source>
        <dbReference type="Proteomes" id="UP001046870"/>
    </source>
</evidence>
<evidence type="ECO:0000256" key="1">
    <source>
        <dbReference type="SAM" id="MobiDB-lite"/>
    </source>
</evidence>
<organism evidence="2 3">
    <name type="scientific">Megalops atlanticus</name>
    <name type="common">Tarpon</name>
    <name type="synonym">Clupea gigantea</name>
    <dbReference type="NCBI Taxonomy" id="7932"/>
    <lineage>
        <taxon>Eukaryota</taxon>
        <taxon>Metazoa</taxon>
        <taxon>Chordata</taxon>
        <taxon>Craniata</taxon>
        <taxon>Vertebrata</taxon>
        <taxon>Euteleostomi</taxon>
        <taxon>Actinopterygii</taxon>
        <taxon>Neopterygii</taxon>
        <taxon>Teleostei</taxon>
        <taxon>Elopiformes</taxon>
        <taxon>Megalopidae</taxon>
        <taxon>Megalops</taxon>
    </lineage>
</organism>
<sequence>MSTSDTTPLYLPHWDTGERSLRFLYLAGSSSFKICQNHNAEETMIPLFLGADLFSKTEIRTENHPRYHAKFAKKGLATKLVFSSEFRFHGLKLPMANNSLWFYSIQGVFRVAFELYSKQEQLLVLEAFQELWKSRINDAPLNMCYELSVHLNALQPNDIIEMHNRETQKRLKSQHTPVAHSDSFPQAAEGPDAAPEKGVPPPDGTSTADHDYCCPTEEDSAGRSDCLLRISQKLQGLDALLQGSKGDAEKGLRDTALLLLDHIEQSVKQGLDEHSLADTVLRLLQTRGPGEEGSVYSSPLLHAVSGWLGQQFHAANVCVSQRVEGFKMRHIERITDLPPAEELAGELFPEAMRVLLLNWMGLEEASALWKRQSEYPILLLILEFANHNLITGVAHVLYSSLICK</sequence>
<accession>A0A9D3T811</accession>
<dbReference type="AlphaFoldDB" id="A0A9D3T811"/>
<proteinExistence type="predicted"/>
<evidence type="ECO:0000313" key="2">
    <source>
        <dbReference type="EMBL" id="KAG7476604.1"/>
    </source>
</evidence>
<comment type="caution">
    <text evidence="2">The sequence shown here is derived from an EMBL/GenBank/DDBJ whole genome shotgun (WGS) entry which is preliminary data.</text>
</comment>
<name>A0A9D3T811_MEGAT</name>
<dbReference type="EMBL" id="JAFDVH010000006">
    <property type="protein sequence ID" value="KAG7476604.1"/>
    <property type="molecule type" value="Genomic_DNA"/>
</dbReference>
<dbReference type="Proteomes" id="UP001046870">
    <property type="component" value="Chromosome 6"/>
</dbReference>
<dbReference type="OrthoDB" id="10048622at2759"/>
<keyword evidence="3" id="KW-1185">Reference proteome</keyword>